<dbReference type="AlphaFoldDB" id="A0A316HKT6"/>
<name>A0A316HKT6_9SPHI</name>
<reference evidence="1 2" key="1">
    <citation type="submission" date="2018-05" db="EMBL/GenBank/DDBJ databases">
        <title>Genomic Encyclopedia of Archaeal and Bacterial Type Strains, Phase II (KMG-II): from individual species to whole genera.</title>
        <authorList>
            <person name="Goeker M."/>
        </authorList>
    </citation>
    <scope>NUCLEOTIDE SEQUENCE [LARGE SCALE GENOMIC DNA]</scope>
    <source>
        <strain evidence="1 2">DSM 19975</strain>
    </source>
</reference>
<comment type="caution">
    <text evidence="1">The sequence shown here is derived from an EMBL/GenBank/DDBJ whole genome shotgun (WGS) entry which is preliminary data.</text>
</comment>
<evidence type="ECO:0000313" key="1">
    <source>
        <dbReference type="EMBL" id="PWK80571.1"/>
    </source>
</evidence>
<dbReference type="RefSeq" id="WP_109606861.1">
    <property type="nucleotide sequence ID" value="NZ_QGHA01000001.1"/>
</dbReference>
<accession>A0A316HKT6</accession>
<gene>
    <name evidence="1" type="ORF">LX99_01040</name>
</gene>
<dbReference type="EMBL" id="QGHA01000001">
    <property type="protein sequence ID" value="PWK80571.1"/>
    <property type="molecule type" value="Genomic_DNA"/>
</dbReference>
<dbReference type="Proteomes" id="UP000245678">
    <property type="component" value="Unassembled WGS sequence"/>
</dbReference>
<keyword evidence="2" id="KW-1185">Reference proteome</keyword>
<sequence>MKKVPLLFCSCLAGIALVINSCKKDNLSHIPDLFVGNWQLASLTVTNYIGDTQVSLDTLNQTCQKTQIFAFSADNSCGYARFQCGDDSVKGRWSLTQNKLFLVSDMVCKDSTKASGGSSKPFENAKIVTLGNYGLVLETGDVQPNYSATKKRRIMRYGFVRMKKTTTTQ</sequence>
<evidence type="ECO:0008006" key="3">
    <source>
        <dbReference type="Google" id="ProtNLM"/>
    </source>
</evidence>
<organism evidence="1 2">
    <name type="scientific">Mucilaginibacter oryzae</name>
    <dbReference type="NCBI Taxonomy" id="468058"/>
    <lineage>
        <taxon>Bacteria</taxon>
        <taxon>Pseudomonadati</taxon>
        <taxon>Bacteroidota</taxon>
        <taxon>Sphingobacteriia</taxon>
        <taxon>Sphingobacteriales</taxon>
        <taxon>Sphingobacteriaceae</taxon>
        <taxon>Mucilaginibacter</taxon>
    </lineage>
</organism>
<evidence type="ECO:0000313" key="2">
    <source>
        <dbReference type="Proteomes" id="UP000245678"/>
    </source>
</evidence>
<proteinExistence type="predicted"/>
<protein>
    <recommendedName>
        <fullName evidence="3">Lipocalin-like protein</fullName>
    </recommendedName>
</protein>